<dbReference type="RefSeq" id="XP_005770045.1">
    <property type="nucleotide sequence ID" value="XM_005769988.1"/>
</dbReference>
<dbReference type="SMART" id="SM00547">
    <property type="entry name" value="ZnF_RBZ"/>
    <property type="match status" value="1"/>
</dbReference>
<feature type="compositionally biased region" description="Polar residues" evidence="7">
    <location>
        <begin position="513"/>
        <end position="523"/>
    </location>
</feature>
<feature type="region of interest" description="Disordered" evidence="7">
    <location>
        <begin position="506"/>
        <end position="576"/>
    </location>
</feature>
<evidence type="ECO:0000256" key="6">
    <source>
        <dbReference type="PROSITE-ProRule" id="PRU00322"/>
    </source>
</evidence>
<dbReference type="InterPro" id="IPR036443">
    <property type="entry name" value="Znf_RanBP2_sf"/>
</dbReference>
<dbReference type="Pfam" id="PF00641">
    <property type="entry name" value="Zn_ribbon_RanBP"/>
    <property type="match status" value="1"/>
</dbReference>
<dbReference type="Gene3D" id="1.20.120.1910">
    <property type="entry name" value="Cysteine-tRNA ligase, C-terminal anti-codon recognition domain"/>
    <property type="match status" value="1"/>
</dbReference>
<keyword evidence="2" id="KW-0677">Repeat</keyword>
<dbReference type="InterPro" id="IPR056411">
    <property type="entry name" value="CysS_C"/>
</dbReference>
<dbReference type="SUPFAM" id="SSF47323">
    <property type="entry name" value="Anticodon-binding domain of a subclass of class I aminoacyl-tRNA synthetases"/>
    <property type="match status" value="1"/>
</dbReference>
<keyword evidence="4" id="KW-0862">Zinc</keyword>
<dbReference type="Pfam" id="PF23493">
    <property type="entry name" value="CysS_C"/>
    <property type="match status" value="1"/>
</dbReference>
<reference evidence="10" key="2">
    <citation type="submission" date="2024-10" db="UniProtKB">
        <authorList>
            <consortium name="EnsemblProtists"/>
        </authorList>
    </citation>
    <scope>IDENTIFICATION</scope>
</reference>
<feature type="compositionally biased region" description="Low complexity" evidence="7">
    <location>
        <begin position="602"/>
        <end position="622"/>
    </location>
</feature>
<dbReference type="InterPro" id="IPR009080">
    <property type="entry name" value="tRNAsynth_Ia_anticodon-bd"/>
</dbReference>
<evidence type="ECO:0008006" key="12">
    <source>
        <dbReference type="Google" id="ProtNLM"/>
    </source>
</evidence>
<reference evidence="11" key="1">
    <citation type="journal article" date="2013" name="Nature">
        <title>Pan genome of the phytoplankton Emiliania underpins its global distribution.</title>
        <authorList>
            <person name="Read B.A."/>
            <person name="Kegel J."/>
            <person name="Klute M.J."/>
            <person name="Kuo A."/>
            <person name="Lefebvre S.C."/>
            <person name="Maumus F."/>
            <person name="Mayer C."/>
            <person name="Miller J."/>
            <person name="Monier A."/>
            <person name="Salamov A."/>
            <person name="Young J."/>
            <person name="Aguilar M."/>
            <person name="Claverie J.M."/>
            <person name="Frickenhaus S."/>
            <person name="Gonzalez K."/>
            <person name="Herman E.K."/>
            <person name="Lin Y.C."/>
            <person name="Napier J."/>
            <person name="Ogata H."/>
            <person name="Sarno A.F."/>
            <person name="Shmutz J."/>
            <person name="Schroeder D."/>
            <person name="de Vargas C."/>
            <person name="Verret F."/>
            <person name="von Dassow P."/>
            <person name="Valentin K."/>
            <person name="Van de Peer Y."/>
            <person name="Wheeler G."/>
            <person name="Dacks J.B."/>
            <person name="Delwiche C.F."/>
            <person name="Dyhrman S.T."/>
            <person name="Glockner G."/>
            <person name="John U."/>
            <person name="Richards T."/>
            <person name="Worden A.Z."/>
            <person name="Zhang X."/>
            <person name="Grigoriev I.V."/>
            <person name="Allen A.E."/>
            <person name="Bidle K."/>
            <person name="Borodovsky M."/>
            <person name="Bowler C."/>
            <person name="Brownlee C."/>
            <person name="Cock J.M."/>
            <person name="Elias M."/>
            <person name="Gladyshev V.N."/>
            <person name="Groth M."/>
            <person name="Guda C."/>
            <person name="Hadaegh A."/>
            <person name="Iglesias-Rodriguez M.D."/>
            <person name="Jenkins J."/>
            <person name="Jones B.M."/>
            <person name="Lawson T."/>
            <person name="Leese F."/>
            <person name="Lindquist E."/>
            <person name="Lobanov A."/>
            <person name="Lomsadze A."/>
            <person name="Malik S.B."/>
            <person name="Marsh M.E."/>
            <person name="Mackinder L."/>
            <person name="Mock T."/>
            <person name="Mueller-Roeber B."/>
            <person name="Pagarete A."/>
            <person name="Parker M."/>
            <person name="Probert I."/>
            <person name="Quesneville H."/>
            <person name="Raines C."/>
            <person name="Rensing S.A."/>
            <person name="Riano-Pachon D.M."/>
            <person name="Richier S."/>
            <person name="Rokitta S."/>
            <person name="Shiraiwa Y."/>
            <person name="Soanes D.M."/>
            <person name="van der Giezen M."/>
            <person name="Wahlund T.M."/>
            <person name="Williams B."/>
            <person name="Wilson W."/>
            <person name="Wolfe G."/>
            <person name="Wurch L.L."/>
        </authorList>
    </citation>
    <scope>NUCLEOTIDE SEQUENCE</scope>
</reference>
<keyword evidence="3 6" id="KW-0863">Zinc-finger</keyword>
<dbReference type="PROSITE" id="PS01358">
    <property type="entry name" value="ZF_RANBP2_1"/>
    <property type="match status" value="1"/>
</dbReference>
<dbReference type="InterPro" id="IPR036612">
    <property type="entry name" value="KH_dom_type_1_sf"/>
</dbReference>
<dbReference type="GO" id="GO:0004812">
    <property type="term" value="F:aminoacyl-tRNA ligase activity"/>
    <property type="evidence" value="ECO:0007669"/>
    <property type="project" value="InterPro"/>
</dbReference>
<dbReference type="EnsemblProtists" id="EOD17616">
    <property type="protein sequence ID" value="EOD17616"/>
    <property type="gene ID" value="EMIHUDRAFT_118481"/>
</dbReference>
<keyword evidence="1" id="KW-0479">Metal-binding</keyword>
<dbReference type="HOGENOM" id="CLU_435090_0_0_1"/>
<dbReference type="SUPFAM" id="SSF51045">
    <property type="entry name" value="WW domain"/>
    <property type="match status" value="1"/>
</dbReference>
<evidence type="ECO:0000256" key="7">
    <source>
        <dbReference type="SAM" id="MobiDB-lite"/>
    </source>
</evidence>
<feature type="domain" description="RanBP2-type" evidence="9">
    <location>
        <begin position="303"/>
        <end position="332"/>
    </location>
</feature>
<dbReference type="PROSITE" id="PS50199">
    <property type="entry name" value="ZF_RANBP2_2"/>
    <property type="match status" value="1"/>
</dbReference>
<dbReference type="Proteomes" id="UP000013827">
    <property type="component" value="Unassembled WGS sequence"/>
</dbReference>
<dbReference type="SMART" id="SM00322">
    <property type="entry name" value="KH"/>
    <property type="match status" value="2"/>
</dbReference>
<accession>A0A0D3J281</accession>
<dbReference type="InterPro" id="IPR001202">
    <property type="entry name" value="WW_dom"/>
</dbReference>
<evidence type="ECO:0000259" key="9">
    <source>
        <dbReference type="PROSITE" id="PS50199"/>
    </source>
</evidence>
<feature type="region of interest" description="Disordered" evidence="7">
    <location>
        <begin position="602"/>
        <end position="629"/>
    </location>
</feature>
<dbReference type="PROSITE" id="PS50020">
    <property type="entry name" value="WW_DOMAIN_2"/>
    <property type="match status" value="1"/>
</dbReference>
<feature type="domain" description="WW" evidence="8">
    <location>
        <begin position="530"/>
        <end position="563"/>
    </location>
</feature>
<dbReference type="eggNOG" id="ENOG502SF9H">
    <property type="taxonomic scope" value="Eukaryota"/>
</dbReference>
<dbReference type="GO" id="GO:0003723">
    <property type="term" value="F:RNA binding"/>
    <property type="evidence" value="ECO:0007669"/>
    <property type="project" value="UniProtKB-UniRule"/>
</dbReference>
<dbReference type="SUPFAM" id="SSF90209">
    <property type="entry name" value="Ran binding protein zinc finger-like"/>
    <property type="match status" value="1"/>
</dbReference>
<keyword evidence="5" id="KW-0694">RNA-binding</keyword>
<protein>
    <recommendedName>
        <fullName evidence="12">RanBP2-type domain-containing protein</fullName>
    </recommendedName>
</protein>
<dbReference type="SMART" id="SM00456">
    <property type="entry name" value="WW"/>
    <property type="match status" value="1"/>
</dbReference>
<sequence length="629" mass="64429">MSATDPSTTVDLRLMQQQSGAQGYGFVPQRLSPPGWPNPGGEAGRRVAQAESRAPRGAVRHEMLVPTGRAGRIIGPGGAIYREMVGMTGSAIVLCDYEQPPPGYWSHDQKLVVLVGREEQVVRARDLINEKVHGAAPGGGGGAGAVFSHGETASPEVRAQEVQGIEARAARVLQMRPGSTREDVSIEEARLAAIIGKGGMEYKRLVATSGCEIIIDSKGWLPSTPVGRRALDAALPPTTARRGVPASEPCRLRRRRVIVMIGLPEQLDLAKRAISSLVEAAARLSAHEQTRGVGGGASRFGPGEGNWECPKCLNDNWPLRQFCNRCKAPRPQGGASGLHPPQEYSGCGGPQYGGASHAAAEAPPGTNIAAMVAAMAPQAVGAAGGGYSCGGGGGGGGCYGGGYGLSGVGGVGVGVGGYGGGLSGERLSRDHGYRRVGDVSAPCDVETVNQLLADRQAAKLSRDFNAADQLREQLRGLGINVHDKERTWSVGGSFMVGDWSRYSAVSKAGGSVDGSSPRPSGGTSAIAASGPLPPGWTSHDDPSGRAYYHNAATGESTYSHPGEAAAAPRAPAPAAPAAPLAGFDIVAAARAAKERLAQRAAEAAAASASPAAAAAPAAQATLKRARDEQ</sequence>
<dbReference type="InterPro" id="IPR004087">
    <property type="entry name" value="KH_dom"/>
</dbReference>
<evidence type="ECO:0000259" key="8">
    <source>
        <dbReference type="PROSITE" id="PS50020"/>
    </source>
</evidence>
<proteinExistence type="predicted"/>
<dbReference type="PROSITE" id="PS01159">
    <property type="entry name" value="WW_DOMAIN_1"/>
    <property type="match status" value="1"/>
</dbReference>
<organism evidence="10 11">
    <name type="scientific">Emiliania huxleyi (strain CCMP1516)</name>
    <dbReference type="NCBI Taxonomy" id="280463"/>
    <lineage>
        <taxon>Eukaryota</taxon>
        <taxon>Haptista</taxon>
        <taxon>Haptophyta</taxon>
        <taxon>Prymnesiophyceae</taxon>
        <taxon>Isochrysidales</taxon>
        <taxon>Noelaerhabdaceae</taxon>
        <taxon>Emiliania</taxon>
    </lineage>
</organism>
<dbReference type="Gene3D" id="3.30.1370.10">
    <property type="entry name" value="K Homology domain, type 1"/>
    <property type="match status" value="2"/>
</dbReference>
<dbReference type="AlphaFoldDB" id="A0A0D3J281"/>
<keyword evidence="11" id="KW-1185">Reference proteome</keyword>
<dbReference type="GO" id="GO:0005524">
    <property type="term" value="F:ATP binding"/>
    <property type="evidence" value="ECO:0007669"/>
    <property type="project" value="InterPro"/>
</dbReference>
<dbReference type="GO" id="GO:0008270">
    <property type="term" value="F:zinc ion binding"/>
    <property type="evidence" value="ECO:0007669"/>
    <property type="project" value="UniProtKB-KW"/>
</dbReference>
<evidence type="ECO:0000313" key="11">
    <source>
        <dbReference type="Proteomes" id="UP000013827"/>
    </source>
</evidence>
<evidence type="ECO:0000256" key="2">
    <source>
        <dbReference type="ARBA" id="ARBA00022737"/>
    </source>
</evidence>
<evidence type="ECO:0000256" key="1">
    <source>
        <dbReference type="ARBA" id="ARBA00022723"/>
    </source>
</evidence>
<evidence type="ECO:0000256" key="5">
    <source>
        <dbReference type="PROSITE-ProRule" id="PRU00117"/>
    </source>
</evidence>
<dbReference type="Gene3D" id="2.20.70.10">
    <property type="match status" value="1"/>
</dbReference>
<dbReference type="CDD" id="cd00105">
    <property type="entry name" value="KH-I"/>
    <property type="match status" value="1"/>
</dbReference>
<dbReference type="InterPro" id="IPR036020">
    <property type="entry name" value="WW_dom_sf"/>
</dbReference>
<dbReference type="Pfam" id="PF00397">
    <property type="entry name" value="WW"/>
    <property type="match status" value="1"/>
</dbReference>
<dbReference type="GeneID" id="17263763"/>
<evidence type="ECO:0000256" key="4">
    <source>
        <dbReference type="ARBA" id="ARBA00022833"/>
    </source>
</evidence>
<evidence type="ECO:0000256" key="3">
    <source>
        <dbReference type="ARBA" id="ARBA00022771"/>
    </source>
</evidence>
<dbReference type="InterPro" id="IPR001876">
    <property type="entry name" value="Znf_RanBP2"/>
</dbReference>
<dbReference type="PROSITE" id="PS50084">
    <property type="entry name" value="KH_TYPE_1"/>
    <property type="match status" value="2"/>
</dbReference>
<dbReference type="Gene3D" id="4.10.1060.10">
    <property type="entry name" value="Zinc finger, RanBP2-type"/>
    <property type="match status" value="1"/>
</dbReference>
<dbReference type="GO" id="GO:0006418">
    <property type="term" value="P:tRNA aminoacylation for protein translation"/>
    <property type="evidence" value="ECO:0007669"/>
    <property type="project" value="InterPro"/>
</dbReference>
<dbReference type="InterPro" id="IPR004088">
    <property type="entry name" value="KH_dom_type_1"/>
</dbReference>
<dbReference type="PaxDb" id="2903-EOD17616"/>
<dbReference type="Pfam" id="PF00013">
    <property type="entry name" value="KH_1"/>
    <property type="match status" value="1"/>
</dbReference>
<dbReference type="STRING" id="2903.R1E3L8"/>
<dbReference type="CDD" id="cd00201">
    <property type="entry name" value="WW"/>
    <property type="match status" value="1"/>
</dbReference>
<dbReference type="SUPFAM" id="SSF54791">
    <property type="entry name" value="Eukaryotic type KH-domain (KH-domain type I)"/>
    <property type="match status" value="2"/>
</dbReference>
<name>A0A0D3J281_EMIH1</name>
<dbReference type="PANTHER" id="PTHR10288">
    <property type="entry name" value="KH DOMAIN CONTAINING RNA BINDING PROTEIN"/>
    <property type="match status" value="1"/>
</dbReference>
<evidence type="ECO:0000313" key="10">
    <source>
        <dbReference type="EnsemblProtists" id="EOD17616"/>
    </source>
</evidence>
<dbReference type="KEGG" id="ehx:EMIHUDRAFT_118481"/>